<reference evidence="2" key="1">
    <citation type="submission" date="2020-02" db="EMBL/GenBank/DDBJ databases">
        <authorList>
            <person name="Meier V. D."/>
        </authorList>
    </citation>
    <scope>NUCLEOTIDE SEQUENCE</scope>
    <source>
        <strain evidence="2">AVDCRST_MAG51</strain>
    </source>
</reference>
<feature type="region of interest" description="Disordered" evidence="1">
    <location>
        <begin position="1"/>
        <end position="23"/>
    </location>
</feature>
<dbReference type="EMBL" id="CADCUX010000334">
    <property type="protein sequence ID" value="CAA9413639.1"/>
    <property type="molecule type" value="Genomic_DNA"/>
</dbReference>
<accession>A0A6J4PKT6</accession>
<dbReference type="EC" id="6.2.1.3" evidence="2"/>
<protein>
    <submittedName>
        <fullName evidence="2">Long-chain-fatty-acid--CoA ligase</fullName>
        <ecNumber evidence="2">6.2.1.3</ecNumber>
    </submittedName>
</protein>
<sequence length="23" mass="2492">RRFAQERQRQGHVAQPAGSGAAL</sequence>
<organism evidence="2">
    <name type="scientific">uncultured Ramlibacter sp</name>
    <dbReference type="NCBI Taxonomy" id="260755"/>
    <lineage>
        <taxon>Bacteria</taxon>
        <taxon>Pseudomonadati</taxon>
        <taxon>Pseudomonadota</taxon>
        <taxon>Betaproteobacteria</taxon>
        <taxon>Burkholderiales</taxon>
        <taxon>Comamonadaceae</taxon>
        <taxon>Ramlibacter</taxon>
        <taxon>environmental samples</taxon>
    </lineage>
</organism>
<feature type="non-terminal residue" evidence="2">
    <location>
        <position position="1"/>
    </location>
</feature>
<gene>
    <name evidence="2" type="ORF">AVDCRST_MAG51-1569</name>
</gene>
<dbReference type="AlphaFoldDB" id="A0A6J4PKT6"/>
<dbReference type="GO" id="GO:0004467">
    <property type="term" value="F:long-chain fatty acid-CoA ligase activity"/>
    <property type="evidence" value="ECO:0007669"/>
    <property type="project" value="UniProtKB-EC"/>
</dbReference>
<evidence type="ECO:0000256" key="1">
    <source>
        <dbReference type="SAM" id="MobiDB-lite"/>
    </source>
</evidence>
<keyword evidence="2" id="KW-0436">Ligase</keyword>
<name>A0A6J4PKT6_9BURK</name>
<evidence type="ECO:0000313" key="2">
    <source>
        <dbReference type="EMBL" id="CAA9413639.1"/>
    </source>
</evidence>
<proteinExistence type="predicted"/>
<feature type="non-terminal residue" evidence="2">
    <location>
        <position position="23"/>
    </location>
</feature>